<comment type="caution">
    <text evidence="2">The sequence shown here is derived from an EMBL/GenBank/DDBJ whole genome shotgun (WGS) entry which is preliminary data.</text>
</comment>
<dbReference type="EMBL" id="LJQC01000400">
    <property type="protein sequence ID" value="KPX01404.1"/>
    <property type="molecule type" value="Genomic_DNA"/>
</dbReference>
<protein>
    <submittedName>
        <fullName evidence="2">Uncharacterized protein</fullName>
    </submittedName>
</protein>
<dbReference type="AlphaFoldDB" id="A0A0P9SQL9"/>
<proteinExistence type="predicted"/>
<feature type="compositionally biased region" description="Polar residues" evidence="1">
    <location>
        <begin position="711"/>
        <end position="730"/>
    </location>
</feature>
<evidence type="ECO:0000256" key="1">
    <source>
        <dbReference type="SAM" id="MobiDB-lite"/>
    </source>
</evidence>
<accession>A0A0P9SQL9</accession>
<keyword evidence="3" id="KW-1185">Reference proteome</keyword>
<sequence>MAGSGRQTLVEKARGCCRFIVARDERATDPGRIINPPACFLHRQGRQSDSKGVLMMADSKTTATLDDKKKARIAYRLARTQRGSRTDASLAPAEVAGIVDKNDGTLNKDVLLGEFLEVTLPQWAGLVTDPGDSDTFFIDWAIGAAADNDAFKQVFRDTVTAPVDPDTFPKKIEIPLSSLMAGLDKPADGTYSLRYRIVQPNEQETPSPSISLIVDTTPPGEQLEPEQMSLATDQLTQAFLDAHPDGLVGTLPDYDDWKPGDKVAFYWVGTPLPESAEDLPDPVGFVDVANPTNNTVTFPVSAIEASRDEPYYAVYILVDKATNRTSLSSPKRIDVALGLLPDNLKDPVVPLAEPPEKLINLPDARLGVEVLIDSFDNWKPADRIEVTWGTEVLRPEEVGSSPDFPTSIRVPDLVLQGQYNQASGGDQPTDVSYRILRGVVPSEVKSISVNVNFATIGPDPITDPGWPDPVNDALLRVEVYGQTSNQLNVLKEEDYNQPAKVSFRLYDKLQAGEIIDFYWGTSHVAEAQYTVAAGDLAGAERDVEIPWSYIDYEGNRVDLPVHYRIHGPDSENTQHSPNTLVNVDAIVIMPEAPVFEGTSPNGWLNCNSLYASPSGPPDKGEPGIRVRVPDLSKYLSDGKTVTLHWYGSEGNTGEEPIPGTEKDEDILLGASHPVTGFTWLVTPYDTHILPIYDRGGRSQNGSARIKYSFSMDSATTKPPETTSETINPPETTRKTVNPPEITRKTINSLETTARVGMYDAAGPCPLRPEEPKEK</sequence>
<organism evidence="2 3">
    <name type="scientific">Pseudomonas syringae pv. coryli</name>
    <dbReference type="NCBI Taxonomy" id="317659"/>
    <lineage>
        <taxon>Bacteria</taxon>
        <taxon>Pseudomonadati</taxon>
        <taxon>Pseudomonadota</taxon>
        <taxon>Gammaproteobacteria</taxon>
        <taxon>Pseudomonadales</taxon>
        <taxon>Pseudomonadaceae</taxon>
        <taxon>Pseudomonas</taxon>
    </lineage>
</organism>
<reference evidence="2 3" key="1">
    <citation type="submission" date="2015-09" db="EMBL/GenBank/DDBJ databases">
        <title>Genome announcement of multiple Pseudomonas syringae strains.</title>
        <authorList>
            <person name="Thakur S."/>
            <person name="Wang P.W."/>
            <person name="Gong Y."/>
            <person name="Weir B.S."/>
            <person name="Guttman D.S."/>
        </authorList>
    </citation>
    <scope>NUCLEOTIDE SEQUENCE [LARGE SCALE GENOMIC DNA]</scope>
    <source>
        <strain evidence="2 3">ICMP17001</strain>
    </source>
</reference>
<gene>
    <name evidence="2" type="ORF">ALO75_04396</name>
</gene>
<dbReference type="Proteomes" id="UP000051335">
    <property type="component" value="Unassembled WGS sequence"/>
</dbReference>
<dbReference type="PATRIC" id="fig|317659.3.peg.1871"/>
<evidence type="ECO:0000313" key="3">
    <source>
        <dbReference type="Proteomes" id="UP000051335"/>
    </source>
</evidence>
<evidence type="ECO:0000313" key="2">
    <source>
        <dbReference type="EMBL" id="KPX01404.1"/>
    </source>
</evidence>
<feature type="region of interest" description="Disordered" evidence="1">
    <location>
        <begin position="711"/>
        <end position="774"/>
    </location>
</feature>
<name>A0A0P9SQL9_9PSED</name>